<dbReference type="InterPro" id="IPR032816">
    <property type="entry name" value="VTT_dom"/>
</dbReference>
<evidence type="ECO:0000313" key="3">
    <source>
        <dbReference type="EMBL" id="WOG81681.1"/>
    </source>
</evidence>
<dbReference type="Proteomes" id="UP000077755">
    <property type="component" value="Chromosome 1"/>
</dbReference>
<dbReference type="Pfam" id="PF09335">
    <property type="entry name" value="VTT_dom"/>
    <property type="match status" value="1"/>
</dbReference>
<dbReference type="AlphaFoldDB" id="A0AAF0W237"/>
<reference evidence="3" key="2">
    <citation type="submission" date="2022-03" db="EMBL/GenBank/DDBJ databases">
        <title>Draft title - Genomic analysis of global carrot germplasm unveils the trajectory of domestication and the origin of high carotenoid orange carrot.</title>
        <authorList>
            <person name="Iorizzo M."/>
            <person name="Ellison S."/>
            <person name="Senalik D."/>
            <person name="Macko-Podgorni A."/>
            <person name="Grzebelus D."/>
            <person name="Bostan H."/>
            <person name="Rolling W."/>
            <person name="Curaba J."/>
            <person name="Simon P."/>
        </authorList>
    </citation>
    <scope>NUCLEOTIDE SEQUENCE</scope>
    <source>
        <tissue evidence="3">Leaf</tissue>
    </source>
</reference>
<feature type="transmembrane region" description="Helical" evidence="1">
    <location>
        <begin position="264"/>
        <end position="285"/>
    </location>
</feature>
<feature type="domain" description="VTT" evidence="2">
    <location>
        <begin position="124"/>
        <end position="244"/>
    </location>
</feature>
<organism evidence="3 4">
    <name type="scientific">Daucus carota subsp. sativus</name>
    <name type="common">Carrot</name>
    <dbReference type="NCBI Taxonomy" id="79200"/>
    <lineage>
        <taxon>Eukaryota</taxon>
        <taxon>Viridiplantae</taxon>
        <taxon>Streptophyta</taxon>
        <taxon>Embryophyta</taxon>
        <taxon>Tracheophyta</taxon>
        <taxon>Spermatophyta</taxon>
        <taxon>Magnoliopsida</taxon>
        <taxon>eudicotyledons</taxon>
        <taxon>Gunneridae</taxon>
        <taxon>Pentapetalae</taxon>
        <taxon>asterids</taxon>
        <taxon>campanulids</taxon>
        <taxon>Apiales</taxon>
        <taxon>Apiaceae</taxon>
        <taxon>Apioideae</taxon>
        <taxon>Scandiceae</taxon>
        <taxon>Daucinae</taxon>
        <taxon>Daucus</taxon>
        <taxon>Daucus sect. Daucus</taxon>
    </lineage>
</organism>
<proteinExistence type="predicted"/>
<feature type="transmembrane region" description="Helical" evidence="1">
    <location>
        <begin position="224"/>
        <end position="244"/>
    </location>
</feature>
<reference evidence="3" key="1">
    <citation type="journal article" date="2016" name="Nat. Genet.">
        <title>A high-quality carrot genome assembly provides new insights into carotenoid accumulation and asterid genome evolution.</title>
        <authorList>
            <person name="Iorizzo M."/>
            <person name="Ellison S."/>
            <person name="Senalik D."/>
            <person name="Zeng P."/>
            <person name="Satapoomin P."/>
            <person name="Huang J."/>
            <person name="Bowman M."/>
            <person name="Iovene M."/>
            <person name="Sanseverino W."/>
            <person name="Cavagnaro P."/>
            <person name="Yildiz M."/>
            <person name="Macko-Podgorni A."/>
            <person name="Moranska E."/>
            <person name="Grzebelus E."/>
            <person name="Grzebelus D."/>
            <person name="Ashrafi H."/>
            <person name="Zheng Z."/>
            <person name="Cheng S."/>
            <person name="Spooner D."/>
            <person name="Van Deynze A."/>
            <person name="Simon P."/>
        </authorList>
    </citation>
    <scope>NUCLEOTIDE SEQUENCE</scope>
    <source>
        <tissue evidence="3">Leaf</tissue>
    </source>
</reference>
<feature type="transmembrane region" description="Helical" evidence="1">
    <location>
        <begin position="59"/>
        <end position="80"/>
    </location>
</feature>
<feature type="transmembrane region" description="Helical" evidence="1">
    <location>
        <begin position="107"/>
        <end position="127"/>
    </location>
</feature>
<gene>
    <name evidence="3" type="ORF">DCAR_0100832</name>
</gene>
<evidence type="ECO:0000259" key="2">
    <source>
        <dbReference type="Pfam" id="PF09335"/>
    </source>
</evidence>
<dbReference type="KEGG" id="dcr:108222244"/>
<keyword evidence="1" id="KW-0472">Membrane</keyword>
<protein>
    <recommendedName>
        <fullName evidence="2">VTT domain-containing protein</fullName>
    </recommendedName>
</protein>
<keyword evidence="1" id="KW-1133">Transmembrane helix</keyword>
<accession>A0AAF0W237</accession>
<name>A0AAF0W237_DAUCS</name>
<keyword evidence="1" id="KW-0812">Transmembrane</keyword>
<dbReference type="PANTHER" id="PTHR46431:SF7">
    <property type="entry name" value="SNARE ASSOCIATED GOLGI PROTEIN FAMILY"/>
    <property type="match status" value="1"/>
</dbReference>
<evidence type="ECO:0000256" key="1">
    <source>
        <dbReference type="SAM" id="Phobius"/>
    </source>
</evidence>
<sequence>MTYDVNVEEGGQIEVNIDELKGEYVNMREVEGQHGQSEGGVGSNSDSMMMTSGRWWCLIWWWAKLILLILFLGVLAAVFFKWVGPFFMDKEIVPILNWETTTFSKPVLAAIVFASVALFPVIFLPSTPSMWVAGMTFGYGYGFLLIIGGVTIGVSLPYFIGLLFHNKMQEWLQRYPKKARVIKLAGEGNQVYQFQAVTLIRISPFPYIVFNYCAVATNVKYIPYLLGSMVGMVPEILVAIYTGIMIKTLADASTDQRTLSTTQIIFNVCGFCLTVTTTVIITIYAKRRLKELQMEEEPLLQ</sequence>
<dbReference type="EMBL" id="CP093343">
    <property type="protein sequence ID" value="WOG81681.1"/>
    <property type="molecule type" value="Genomic_DNA"/>
</dbReference>
<dbReference type="PANTHER" id="PTHR46431">
    <property type="entry name" value="EXPRESSED PROTEIN"/>
    <property type="match status" value="1"/>
</dbReference>
<evidence type="ECO:0000313" key="4">
    <source>
        <dbReference type="Proteomes" id="UP000077755"/>
    </source>
</evidence>
<feature type="transmembrane region" description="Helical" evidence="1">
    <location>
        <begin position="139"/>
        <end position="164"/>
    </location>
</feature>
<keyword evidence="4" id="KW-1185">Reference proteome</keyword>